<dbReference type="GeneID" id="36511961"/>
<evidence type="ECO:0000313" key="2">
    <source>
        <dbReference type="EMBL" id="AWB27211.1"/>
    </source>
</evidence>
<dbReference type="InterPro" id="IPR055519">
    <property type="entry name" value="DUF7093"/>
</dbReference>
<keyword evidence="3" id="KW-1185">Reference proteome</keyword>
<feature type="compositionally biased region" description="Basic and acidic residues" evidence="1">
    <location>
        <begin position="78"/>
        <end position="92"/>
    </location>
</feature>
<gene>
    <name evidence="2" type="ORF">HARCEL1_05600</name>
</gene>
<feature type="compositionally biased region" description="Acidic residues" evidence="1">
    <location>
        <begin position="138"/>
        <end position="182"/>
    </location>
</feature>
<dbReference type="RefSeq" id="WP_108381580.1">
    <property type="nucleotide sequence ID" value="NZ_CP028858.1"/>
</dbReference>
<protein>
    <submittedName>
        <fullName evidence="2">Uncharacterized protein</fullName>
    </submittedName>
</protein>
<evidence type="ECO:0000313" key="3">
    <source>
        <dbReference type="Proteomes" id="UP000244727"/>
    </source>
</evidence>
<dbReference type="AlphaFoldDB" id="A0A2R4X0C2"/>
<feature type="compositionally biased region" description="Polar residues" evidence="1">
    <location>
        <begin position="93"/>
        <end position="105"/>
    </location>
</feature>
<feature type="region of interest" description="Disordered" evidence="1">
    <location>
        <begin position="47"/>
        <end position="194"/>
    </location>
</feature>
<evidence type="ECO:0000256" key="1">
    <source>
        <dbReference type="SAM" id="MobiDB-lite"/>
    </source>
</evidence>
<feature type="compositionally biased region" description="Basic and acidic residues" evidence="1">
    <location>
        <begin position="11"/>
        <end position="24"/>
    </location>
</feature>
<dbReference type="Pfam" id="PF23373">
    <property type="entry name" value="DUF7093"/>
    <property type="match status" value="1"/>
</dbReference>
<dbReference type="EMBL" id="CP028858">
    <property type="protein sequence ID" value="AWB27211.1"/>
    <property type="molecule type" value="Genomic_DNA"/>
</dbReference>
<feature type="compositionally biased region" description="Acidic residues" evidence="1">
    <location>
        <begin position="115"/>
        <end position="131"/>
    </location>
</feature>
<organism evidence="2 3">
    <name type="scientific">Halococcoides cellulosivorans</name>
    <dbReference type="NCBI Taxonomy" id="1679096"/>
    <lineage>
        <taxon>Archaea</taxon>
        <taxon>Methanobacteriati</taxon>
        <taxon>Methanobacteriota</taxon>
        <taxon>Stenosarchaea group</taxon>
        <taxon>Halobacteria</taxon>
        <taxon>Halobacteriales</taxon>
        <taxon>Haloarculaceae</taxon>
        <taxon>Halococcoides</taxon>
    </lineage>
</organism>
<sequence length="232" mass="24521">MGLKCSILGHAFDDRTTDRDREESGNEVVIVERTVETCRRCGETRVVSENKEVTAIETPESDERRSGPATSGPSDSGRASKSDTDTGDRSPRTVETGSTIDSSGSEFEPPRSAAEDDGIILDDDDDDDDDEGRAPGEWPDDSEPDIGTNEDAEIVSGDDEIVGDDTSEEAAESVDDGLDLGPDDAGGPGTTVPEGTYRCPECGFTTDTEGASLRAGDYCPECHTGSLEQADS</sequence>
<accession>A0A2R4X0C2</accession>
<dbReference type="KEGG" id="harc:HARCEL1_05600"/>
<name>A0A2R4X0C2_9EURY</name>
<proteinExistence type="predicted"/>
<reference evidence="2 3" key="1">
    <citation type="submission" date="2018-04" db="EMBL/GenBank/DDBJ databases">
        <title>Halococcoides cellulosivorans gen. nov., sp. nov., an extremely halophilic cellulose-utilizing haloarchaeon from hypersaline lakes.</title>
        <authorList>
            <person name="Sorokin D.Y."/>
            <person name="Toshchakov S.V."/>
            <person name="Samarov N.I."/>
            <person name="Korzhenkov A."/>
            <person name="Kublanov I.V."/>
        </authorList>
    </citation>
    <scope>NUCLEOTIDE SEQUENCE [LARGE SCALE GENOMIC DNA]</scope>
    <source>
        <strain evidence="2 3">HArcel1</strain>
    </source>
</reference>
<dbReference type="Proteomes" id="UP000244727">
    <property type="component" value="Chromosome"/>
</dbReference>
<feature type="region of interest" description="Disordered" evidence="1">
    <location>
        <begin position="1"/>
        <end position="25"/>
    </location>
</feature>
<feature type="compositionally biased region" description="Polar residues" evidence="1">
    <location>
        <begin position="68"/>
        <end position="77"/>
    </location>
</feature>